<protein>
    <recommendedName>
        <fullName evidence="4">DUF2948 family protein</fullName>
    </recommendedName>
</protein>
<feature type="compositionally biased region" description="Polar residues" evidence="1">
    <location>
        <begin position="194"/>
        <end position="210"/>
    </location>
</feature>
<dbReference type="Proteomes" id="UP000778970">
    <property type="component" value="Unassembled WGS sequence"/>
</dbReference>
<comment type="caution">
    <text evidence="2">The sequence shown here is derived from an EMBL/GenBank/DDBJ whole genome shotgun (WGS) entry which is preliminary data.</text>
</comment>
<gene>
    <name evidence="2" type="ORF">CKO21_02505</name>
</gene>
<keyword evidence="3" id="KW-1185">Reference proteome</keyword>
<evidence type="ECO:0000313" key="2">
    <source>
        <dbReference type="EMBL" id="MBK1696114.1"/>
    </source>
</evidence>
<dbReference type="InterPro" id="IPR021335">
    <property type="entry name" value="DUF2948"/>
</dbReference>
<dbReference type="Pfam" id="PF11164">
    <property type="entry name" value="DUF2948"/>
    <property type="match status" value="2"/>
</dbReference>
<name>A0A934QG21_9PROT</name>
<feature type="compositionally biased region" description="Polar residues" evidence="1">
    <location>
        <begin position="82"/>
        <end position="96"/>
    </location>
</feature>
<sequence length="210" mass="23161">MFGKRGGSVAPDNKPLKLRAYDKEDFAVVSSVLQDALVPVIDMDWLSEDKRFALVANRFRWERRAPVGDLPDQPAAGAPSAETETQSSADSGQLPQTAEEPDARFEDAPLYERVHCGITFDRVEQVAYRGFTKEASGQVLELLAVVADDRGLTVTFAGDAALRLQGANIVCHLEDLGEPWPTQWRPSHERTEPEQQSDQDAATNRNGNKP</sequence>
<feature type="region of interest" description="Disordered" evidence="1">
    <location>
        <begin position="178"/>
        <end position="210"/>
    </location>
</feature>
<accession>A0A934QG21</accession>
<feature type="region of interest" description="Disordered" evidence="1">
    <location>
        <begin position="67"/>
        <end position="106"/>
    </location>
</feature>
<reference evidence="2" key="1">
    <citation type="submission" date="2017-08" db="EMBL/GenBank/DDBJ databases">
        <authorList>
            <person name="Imhoff J.F."/>
            <person name="Rahn T."/>
            <person name="Kuenzel S."/>
            <person name="Neulinger S.C."/>
        </authorList>
    </citation>
    <scope>NUCLEOTIDE SEQUENCE</scope>
    <source>
        <strain evidence="2">DSM 9154</strain>
    </source>
</reference>
<evidence type="ECO:0000313" key="3">
    <source>
        <dbReference type="Proteomes" id="UP000778970"/>
    </source>
</evidence>
<reference evidence="2" key="2">
    <citation type="journal article" date="2020" name="Microorganisms">
        <title>Osmotic Adaptation and Compatible Solute Biosynthesis of Phototrophic Bacteria as Revealed from Genome Analyses.</title>
        <authorList>
            <person name="Imhoff J.F."/>
            <person name="Rahn T."/>
            <person name="Kunzel S."/>
            <person name="Keller A."/>
            <person name="Neulinger S.C."/>
        </authorList>
    </citation>
    <scope>NUCLEOTIDE SEQUENCE</scope>
    <source>
        <strain evidence="2">DSM 9154</strain>
    </source>
</reference>
<evidence type="ECO:0000256" key="1">
    <source>
        <dbReference type="SAM" id="MobiDB-lite"/>
    </source>
</evidence>
<dbReference type="EMBL" id="NRRE01000011">
    <property type="protein sequence ID" value="MBK1696114.1"/>
    <property type="molecule type" value="Genomic_DNA"/>
</dbReference>
<evidence type="ECO:0008006" key="4">
    <source>
        <dbReference type="Google" id="ProtNLM"/>
    </source>
</evidence>
<organism evidence="2 3">
    <name type="scientific">Rhodovibrio salinarum</name>
    <dbReference type="NCBI Taxonomy" id="1087"/>
    <lineage>
        <taxon>Bacteria</taxon>
        <taxon>Pseudomonadati</taxon>
        <taxon>Pseudomonadota</taxon>
        <taxon>Alphaproteobacteria</taxon>
        <taxon>Rhodospirillales</taxon>
        <taxon>Rhodovibrionaceae</taxon>
        <taxon>Rhodovibrio</taxon>
    </lineage>
</organism>
<dbReference type="AlphaFoldDB" id="A0A934QG21"/>
<proteinExistence type="predicted"/>